<sequence>MCTIRQISMNPNTYALHENDTESDHVTQVIKNKDSNCRNPFNILPSNLANPCTQLFNSNLNLKTLTFKP</sequence>
<dbReference type="AlphaFoldDB" id="A0A023BBW4"/>
<comment type="caution">
    <text evidence="1">The sequence shown here is derived from an EMBL/GenBank/DDBJ whole genome shotgun (WGS) entry which is preliminary data.</text>
</comment>
<keyword evidence="2" id="KW-1185">Reference proteome</keyword>
<dbReference type="VEuPathDB" id="CryptoDB:GNI_022340"/>
<reference evidence="1" key="1">
    <citation type="submission" date="2013-12" db="EMBL/GenBank/DDBJ databases">
        <authorList>
            <person name="Omoto C.K."/>
            <person name="Sibley D."/>
            <person name="Venepally P."/>
            <person name="Hadjithomas M."/>
            <person name="Karamycheva S."/>
            <person name="Brunk B."/>
            <person name="Roos D."/>
            <person name="Caler E."/>
            <person name="Lorenzi H."/>
        </authorList>
    </citation>
    <scope>NUCLEOTIDE SEQUENCE</scope>
</reference>
<evidence type="ECO:0000313" key="2">
    <source>
        <dbReference type="Proteomes" id="UP000019763"/>
    </source>
</evidence>
<dbReference type="EMBL" id="AFNH02000165">
    <property type="protein sequence ID" value="EZG80161.1"/>
    <property type="molecule type" value="Genomic_DNA"/>
</dbReference>
<organism evidence="1 2">
    <name type="scientific">Gregarina niphandrodes</name>
    <name type="common">Septate eugregarine</name>
    <dbReference type="NCBI Taxonomy" id="110365"/>
    <lineage>
        <taxon>Eukaryota</taxon>
        <taxon>Sar</taxon>
        <taxon>Alveolata</taxon>
        <taxon>Apicomplexa</taxon>
        <taxon>Conoidasida</taxon>
        <taxon>Gregarinasina</taxon>
        <taxon>Eugregarinorida</taxon>
        <taxon>Gregarinidae</taxon>
        <taxon>Gregarina</taxon>
    </lineage>
</organism>
<gene>
    <name evidence="1" type="ORF">GNI_022340</name>
</gene>
<dbReference type="GeneID" id="22911046"/>
<protein>
    <submittedName>
        <fullName evidence="1">Uncharacterized protein</fullName>
    </submittedName>
</protein>
<name>A0A023BBW4_GRENI</name>
<accession>A0A023BBW4</accession>
<evidence type="ECO:0000313" key="1">
    <source>
        <dbReference type="EMBL" id="EZG80161.1"/>
    </source>
</evidence>
<proteinExistence type="predicted"/>
<dbReference type="Proteomes" id="UP000019763">
    <property type="component" value="Unassembled WGS sequence"/>
</dbReference>
<dbReference type="RefSeq" id="XP_011134318.1">
    <property type="nucleotide sequence ID" value="XM_011136016.1"/>
</dbReference>